<reference evidence="1" key="2">
    <citation type="journal article" date="2022" name="Sci. Total Environ.">
        <title>Prevalence, transmission, and molecular epidemiology of tet(X)-positive bacteria among humans, animals, and environmental niches in China: An epidemiological, and genomic-based study.</title>
        <authorList>
            <person name="Dong N."/>
            <person name="Zeng Y."/>
            <person name="Cai C."/>
            <person name="Sun C."/>
            <person name="Lu J."/>
            <person name="Liu C."/>
            <person name="Zhou H."/>
            <person name="Sun Q."/>
            <person name="Shu L."/>
            <person name="Wang H."/>
            <person name="Wang Y."/>
            <person name="Wang S."/>
            <person name="Wu C."/>
            <person name="Chan E.W."/>
            <person name="Chen G."/>
            <person name="Shen Z."/>
            <person name="Chen S."/>
            <person name="Zhang R."/>
        </authorList>
    </citation>
    <scope>NUCLEOTIDE SEQUENCE</scope>
    <source>
        <strain evidence="1">R655-4</strain>
    </source>
</reference>
<evidence type="ECO:0000313" key="2">
    <source>
        <dbReference type="Proteomes" id="UP001170959"/>
    </source>
</evidence>
<dbReference type="EMBL" id="JACAGJ010000006">
    <property type="protein sequence ID" value="MDM1073187.1"/>
    <property type="molecule type" value="Genomic_DNA"/>
</dbReference>
<reference evidence="1" key="1">
    <citation type="submission" date="2020-06" db="EMBL/GenBank/DDBJ databases">
        <authorList>
            <person name="Dong N."/>
        </authorList>
    </citation>
    <scope>NUCLEOTIDE SEQUENCE</scope>
    <source>
        <strain evidence="1">R655-4</strain>
    </source>
</reference>
<organism evidence="1 2">
    <name type="scientific">Empedobacter brevis</name>
    <dbReference type="NCBI Taxonomy" id="247"/>
    <lineage>
        <taxon>Bacteria</taxon>
        <taxon>Pseudomonadati</taxon>
        <taxon>Bacteroidota</taxon>
        <taxon>Flavobacteriia</taxon>
        <taxon>Flavobacteriales</taxon>
        <taxon>Weeksellaceae</taxon>
        <taxon>Empedobacter</taxon>
    </lineage>
</organism>
<sequence>MIFKDEPSLEFKHGGVSASPTLEVRVNKTFELLLNDFKSFVNEKKR</sequence>
<dbReference type="Proteomes" id="UP001170959">
    <property type="component" value="Unassembled WGS sequence"/>
</dbReference>
<gene>
    <name evidence="1" type="ORF">HX001_11900</name>
</gene>
<dbReference type="RefSeq" id="WP_159154570.1">
    <property type="nucleotide sequence ID" value="NZ_CP013210.1"/>
</dbReference>
<name>A0AAJ1V8N4_9FLAO</name>
<dbReference type="AlphaFoldDB" id="A0AAJ1V8N4"/>
<protein>
    <submittedName>
        <fullName evidence="1">Uncharacterized protein</fullName>
    </submittedName>
</protein>
<accession>A0AAJ1V8N4</accession>
<evidence type="ECO:0000313" key="1">
    <source>
        <dbReference type="EMBL" id="MDM1073187.1"/>
    </source>
</evidence>
<proteinExistence type="predicted"/>
<comment type="caution">
    <text evidence="1">The sequence shown here is derived from an EMBL/GenBank/DDBJ whole genome shotgun (WGS) entry which is preliminary data.</text>
</comment>